<accession>A0A161K5V4</accession>
<dbReference type="FunFam" id="3.40.50.720:FF:000336">
    <property type="entry name" value="Aldehyde reductase"/>
    <property type="match status" value="1"/>
</dbReference>
<dbReference type="Pfam" id="PF01370">
    <property type="entry name" value="Epimerase"/>
    <property type="match status" value="1"/>
</dbReference>
<dbReference type="PANTHER" id="PTHR10366:SF564">
    <property type="entry name" value="STEROL-4-ALPHA-CARBOXYLATE 3-DEHYDROGENASE, DECARBOXYLATING"/>
    <property type="match status" value="1"/>
</dbReference>
<evidence type="ECO:0000256" key="1">
    <source>
        <dbReference type="ARBA" id="ARBA00023002"/>
    </source>
</evidence>
<evidence type="ECO:0000256" key="2">
    <source>
        <dbReference type="ARBA" id="ARBA00023445"/>
    </source>
</evidence>
<name>A0A161K5V4_9ZZZZ</name>
<protein>
    <submittedName>
        <fullName evidence="4">NADPH-dependent methylglyoxal reductase (D-lactaldehyde dehydrogenase)</fullName>
    </submittedName>
</protein>
<keyword evidence="1" id="KW-0560">Oxidoreductase</keyword>
<dbReference type="PANTHER" id="PTHR10366">
    <property type="entry name" value="NAD DEPENDENT EPIMERASE/DEHYDRATASE"/>
    <property type="match status" value="1"/>
</dbReference>
<organism evidence="4">
    <name type="scientific">hydrothermal vent metagenome</name>
    <dbReference type="NCBI Taxonomy" id="652676"/>
    <lineage>
        <taxon>unclassified sequences</taxon>
        <taxon>metagenomes</taxon>
        <taxon>ecological metagenomes</taxon>
    </lineage>
</organism>
<reference evidence="4" key="1">
    <citation type="submission" date="2015-10" db="EMBL/GenBank/DDBJ databases">
        <authorList>
            <person name="Gilbert D.G."/>
        </authorList>
    </citation>
    <scope>NUCLEOTIDE SEQUENCE</scope>
</reference>
<dbReference type="InterPro" id="IPR001509">
    <property type="entry name" value="Epimerase_deHydtase"/>
</dbReference>
<evidence type="ECO:0000259" key="3">
    <source>
        <dbReference type="Pfam" id="PF01370"/>
    </source>
</evidence>
<dbReference type="Gene3D" id="3.40.50.720">
    <property type="entry name" value="NAD(P)-binding Rossmann-like Domain"/>
    <property type="match status" value="1"/>
</dbReference>
<dbReference type="GO" id="GO:0016616">
    <property type="term" value="F:oxidoreductase activity, acting on the CH-OH group of donors, NAD or NADP as acceptor"/>
    <property type="evidence" value="ECO:0007669"/>
    <property type="project" value="TreeGrafter"/>
</dbReference>
<dbReference type="InterPro" id="IPR050425">
    <property type="entry name" value="NAD(P)_dehydrat-like"/>
</dbReference>
<dbReference type="AlphaFoldDB" id="A0A161K5V4"/>
<proteinExistence type="inferred from homology"/>
<dbReference type="EMBL" id="CZQE01000365">
    <property type="protein sequence ID" value="CUS46446.1"/>
    <property type="molecule type" value="Genomic_DNA"/>
</dbReference>
<feature type="domain" description="NAD-dependent epimerase/dehydratase" evidence="3">
    <location>
        <begin position="5"/>
        <end position="236"/>
    </location>
</feature>
<gene>
    <name evidence="4" type="ORF">MGWOODY_Smn1648</name>
</gene>
<dbReference type="CDD" id="cd05227">
    <property type="entry name" value="AR_SDR_e"/>
    <property type="match status" value="1"/>
</dbReference>
<dbReference type="SUPFAM" id="SSF51735">
    <property type="entry name" value="NAD(P)-binding Rossmann-fold domains"/>
    <property type="match status" value="1"/>
</dbReference>
<comment type="similarity">
    <text evidence="2">Belongs to the NAD(P)-dependent epimerase/dehydratase family. Dihydroflavonol-4-reductase subfamily.</text>
</comment>
<evidence type="ECO:0000313" key="4">
    <source>
        <dbReference type="EMBL" id="CUS46446.1"/>
    </source>
</evidence>
<dbReference type="InterPro" id="IPR036291">
    <property type="entry name" value="NAD(P)-bd_dom_sf"/>
</dbReference>
<sequence length="338" mass="35861">MTGTILVTGGSGYIAGYLIRELASKGWTINATVRSLKREAEVRAALGVPGSSIRFFAADLMDDAGWAEAVAGCSHVAHVASPFPPNAVSHEDELIVPAREGALRALRFASAAGVKRFVMTSSVAAIAYGHQGIDRPYTEADWTDVAAPGLGAYVKSKTIAERAARDWVAVNGGAMEFCTVNPSAVLGPLMSDDFSASIEFVKRLIDGSMPGFPRLGFAVVDVRDLADLHVRALTAPGMANERFIGAGPFMMMREVGEILRDRLGPEARKVPKRGIPDAVIRLMALFDSSISQVTGELGRSRAVDSGHALATLGWKTRPAADSIVDTARSLIDRGIVKV</sequence>